<dbReference type="RefSeq" id="XP_025377988.1">
    <property type="nucleotide sequence ID" value="XM_025517939.1"/>
</dbReference>
<evidence type="ECO:0000313" key="3">
    <source>
        <dbReference type="Proteomes" id="UP000245768"/>
    </source>
</evidence>
<name>A0A316YML8_9BASI</name>
<proteinExistence type="predicted"/>
<feature type="compositionally biased region" description="Basic and acidic residues" evidence="1">
    <location>
        <begin position="156"/>
        <end position="166"/>
    </location>
</feature>
<protein>
    <submittedName>
        <fullName evidence="2">Uncharacterized protein</fullName>
    </submittedName>
</protein>
<organism evidence="2 3">
    <name type="scientific">Acaromyces ingoldii</name>
    <dbReference type="NCBI Taxonomy" id="215250"/>
    <lineage>
        <taxon>Eukaryota</taxon>
        <taxon>Fungi</taxon>
        <taxon>Dikarya</taxon>
        <taxon>Basidiomycota</taxon>
        <taxon>Ustilaginomycotina</taxon>
        <taxon>Exobasidiomycetes</taxon>
        <taxon>Exobasidiales</taxon>
        <taxon>Cryptobasidiaceae</taxon>
        <taxon>Acaromyces</taxon>
    </lineage>
</organism>
<dbReference type="AlphaFoldDB" id="A0A316YML8"/>
<accession>A0A316YML8</accession>
<dbReference type="EMBL" id="KZ819636">
    <property type="protein sequence ID" value="PWN90790.1"/>
    <property type="molecule type" value="Genomic_DNA"/>
</dbReference>
<sequence>MRLPFPLQGRVRFSDFFFLRIFTFSESLAPLVRASSVLLPSFLVSCLFPPLTRCLSWTAVLGRTNAAFPCSVPMPREMLTKERLLFSPLLIVSDKSGAWSLCPIVDERVGRWVVGAAAYCKVRGRLREVGERRGMHHSSGKREIESAGPLSGRGGMEQREGKERRGGGGGGGQREMTRQWTRKRGKQ</sequence>
<dbReference type="GeneID" id="37039855"/>
<gene>
    <name evidence="2" type="ORF">FA10DRAFT_123569</name>
</gene>
<evidence type="ECO:0000313" key="2">
    <source>
        <dbReference type="EMBL" id="PWN90790.1"/>
    </source>
</evidence>
<keyword evidence="3" id="KW-1185">Reference proteome</keyword>
<evidence type="ECO:0000256" key="1">
    <source>
        <dbReference type="SAM" id="MobiDB-lite"/>
    </source>
</evidence>
<dbReference type="InParanoid" id="A0A316YML8"/>
<dbReference type="Proteomes" id="UP000245768">
    <property type="component" value="Unassembled WGS sequence"/>
</dbReference>
<feature type="region of interest" description="Disordered" evidence="1">
    <location>
        <begin position="131"/>
        <end position="187"/>
    </location>
</feature>
<reference evidence="2 3" key="1">
    <citation type="journal article" date="2018" name="Mol. Biol. Evol.">
        <title>Broad Genomic Sampling Reveals a Smut Pathogenic Ancestry of the Fungal Clade Ustilaginomycotina.</title>
        <authorList>
            <person name="Kijpornyongpan T."/>
            <person name="Mondo S.J."/>
            <person name="Barry K."/>
            <person name="Sandor L."/>
            <person name="Lee J."/>
            <person name="Lipzen A."/>
            <person name="Pangilinan J."/>
            <person name="LaButti K."/>
            <person name="Hainaut M."/>
            <person name="Henrissat B."/>
            <person name="Grigoriev I.V."/>
            <person name="Spatafora J.W."/>
            <person name="Aime M.C."/>
        </authorList>
    </citation>
    <scope>NUCLEOTIDE SEQUENCE [LARGE SCALE GENOMIC DNA]</scope>
    <source>
        <strain evidence="2 3">MCA 4198</strain>
    </source>
</reference>